<name>A0A9D4VUH8_PEA</name>
<protein>
    <submittedName>
        <fullName evidence="3">Uncharacterized protein</fullName>
    </submittedName>
</protein>
<keyword evidence="4" id="KW-1185">Reference proteome</keyword>
<dbReference type="GO" id="GO:0004860">
    <property type="term" value="F:protein kinase inhibitor activity"/>
    <property type="evidence" value="ECO:0007669"/>
    <property type="project" value="UniProtKB-KW"/>
</dbReference>
<evidence type="ECO:0000313" key="3">
    <source>
        <dbReference type="EMBL" id="KAI5388915.1"/>
    </source>
</evidence>
<dbReference type="EMBL" id="JAMSHJ010000007">
    <property type="protein sequence ID" value="KAI5388915.1"/>
    <property type="molecule type" value="Genomic_DNA"/>
</dbReference>
<sequence>MEEYSSILKQEEDAKFTKQIQAQEVVIIMEEFEECKTPKCSRNKIPVLQNCPPAPIKKRKVSPFTSRSRITMKRSAAATELKYVVKDEEVDCFFQSMFHLTKVTSKRCRSI</sequence>
<comment type="caution">
    <text evidence="3">The sequence shown here is derived from an EMBL/GenBank/DDBJ whole genome shotgun (WGS) entry which is preliminary data.</text>
</comment>
<evidence type="ECO:0000313" key="4">
    <source>
        <dbReference type="Proteomes" id="UP001058974"/>
    </source>
</evidence>
<dbReference type="GO" id="GO:0032875">
    <property type="term" value="P:regulation of DNA endoreduplication"/>
    <property type="evidence" value="ECO:0007669"/>
    <property type="project" value="InterPro"/>
</dbReference>
<dbReference type="Proteomes" id="UP001058974">
    <property type="component" value="Chromosome 7"/>
</dbReference>
<keyword evidence="1" id="KW-0649">Protein kinase inhibitor</keyword>
<dbReference type="AlphaFoldDB" id="A0A9D4VUH8"/>
<proteinExistence type="predicted"/>
<dbReference type="PANTHER" id="PTHR33142">
    <property type="entry name" value="CYCLIN-DEPENDENT PROTEIN KINASE INHIBITOR SMR13"/>
    <property type="match status" value="1"/>
</dbReference>
<keyword evidence="2" id="KW-0131">Cell cycle</keyword>
<dbReference type="Gramene" id="Psat07G0453600-T1">
    <property type="protein sequence ID" value="KAI5388915.1"/>
    <property type="gene ID" value="KIW84_074536"/>
</dbReference>
<dbReference type="PANTHER" id="PTHR33142:SF105">
    <property type="match status" value="1"/>
</dbReference>
<organism evidence="3 4">
    <name type="scientific">Pisum sativum</name>
    <name type="common">Garden pea</name>
    <name type="synonym">Lathyrus oleraceus</name>
    <dbReference type="NCBI Taxonomy" id="3888"/>
    <lineage>
        <taxon>Eukaryota</taxon>
        <taxon>Viridiplantae</taxon>
        <taxon>Streptophyta</taxon>
        <taxon>Embryophyta</taxon>
        <taxon>Tracheophyta</taxon>
        <taxon>Spermatophyta</taxon>
        <taxon>Magnoliopsida</taxon>
        <taxon>eudicotyledons</taxon>
        <taxon>Gunneridae</taxon>
        <taxon>Pentapetalae</taxon>
        <taxon>rosids</taxon>
        <taxon>fabids</taxon>
        <taxon>Fabales</taxon>
        <taxon>Fabaceae</taxon>
        <taxon>Papilionoideae</taxon>
        <taxon>50 kb inversion clade</taxon>
        <taxon>NPAAA clade</taxon>
        <taxon>Hologalegina</taxon>
        <taxon>IRL clade</taxon>
        <taxon>Fabeae</taxon>
        <taxon>Lathyrus</taxon>
    </lineage>
</organism>
<evidence type="ECO:0000256" key="2">
    <source>
        <dbReference type="ARBA" id="ARBA00023306"/>
    </source>
</evidence>
<dbReference type="InterPro" id="IPR040389">
    <property type="entry name" value="SMR"/>
</dbReference>
<reference evidence="3 4" key="1">
    <citation type="journal article" date="2022" name="Nat. Genet.">
        <title>Improved pea reference genome and pan-genome highlight genomic features and evolutionary characteristics.</title>
        <authorList>
            <person name="Yang T."/>
            <person name="Liu R."/>
            <person name="Luo Y."/>
            <person name="Hu S."/>
            <person name="Wang D."/>
            <person name="Wang C."/>
            <person name="Pandey M.K."/>
            <person name="Ge S."/>
            <person name="Xu Q."/>
            <person name="Li N."/>
            <person name="Li G."/>
            <person name="Huang Y."/>
            <person name="Saxena R.K."/>
            <person name="Ji Y."/>
            <person name="Li M."/>
            <person name="Yan X."/>
            <person name="He Y."/>
            <person name="Liu Y."/>
            <person name="Wang X."/>
            <person name="Xiang C."/>
            <person name="Varshney R.K."/>
            <person name="Ding H."/>
            <person name="Gao S."/>
            <person name="Zong X."/>
        </authorList>
    </citation>
    <scope>NUCLEOTIDE SEQUENCE [LARGE SCALE GENOMIC DNA]</scope>
    <source>
        <strain evidence="3 4">cv. Zhongwan 6</strain>
    </source>
</reference>
<evidence type="ECO:0000256" key="1">
    <source>
        <dbReference type="ARBA" id="ARBA00023013"/>
    </source>
</evidence>
<gene>
    <name evidence="3" type="ORF">KIW84_074536</name>
</gene>
<accession>A0A9D4VUH8</accession>